<dbReference type="InterPro" id="IPR035986">
    <property type="entry name" value="PKD_dom_sf"/>
</dbReference>
<dbReference type="AlphaFoldDB" id="A0A0A5HY06"/>
<gene>
    <name evidence="2" type="ORF">NM06_07895</name>
</gene>
<dbReference type="Proteomes" id="UP000030451">
    <property type="component" value="Unassembled WGS sequence"/>
</dbReference>
<reference evidence="2 3" key="1">
    <citation type="submission" date="2014-10" db="EMBL/GenBank/DDBJ databases">
        <title>Genome sequencing of Vibrio sinaloensis T08.</title>
        <authorList>
            <person name="Chan K.-G."/>
            <person name="Mohamad N.I."/>
        </authorList>
    </citation>
    <scope>NUCLEOTIDE SEQUENCE [LARGE SCALE GENOMIC DNA]</scope>
    <source>
        <strain evidence="2 3">T08</strain>
    </source>
</reference>
<proteinExistence type="predicted"/>
<protein>
    <recommendedName>
        <fullName evidence="4">PKD domain-containing protein</fullName>
    </recommendedName>
</protein>
<dbReference type="SUPFAM" id="SSF49464">
    <property type="entry name" value="Carboxypeptidase regulatory domain-like"/>
    <property type="match status" value="2"/>
</dbReference>
<dbReference type="PROSITE" id="PS51257">
    <property type="entry name" value="PROKAR_LIPOPROTEIN"/>
    <property type="match status" value="1"/>
</dbReference>
<evidence type="ECO:0000313" key="2">
    <source>
        <dbReference type="EMBL" id="KGY09175.1"/>
    </source>
</evidence>
<comment type="caution">
    <text evidence="2">The sequence shown here is derived from an EMBL/GenBank/DDBJ whole genome shotgun (WGS) entry which is preliminary data.</text>
</comment>
<dbReference type="EMBL" id="JRWP01000008">
    <property type="protein sequence ID" value="KGY09175.1"/>
    <property type="molecule type" value="Genomic_DNA"/>
</dbReference>
<dbReference type="InterPro" id="IPR008969">
    <property type="entry name" value="CarboxyPept-like_regulatory"/>
</dbReference>
<evidence type="ECO:0000256" key="1">
    <source>
        <dbReference type="SAM" id="MobiDB-lite"/>
    </source>
</evidence>
<sequence>MNYKLTPIVGALLASGLTACGGGGGGGSDSASSDTDTRNPIGYLQSVNGQITDNSGNELTNVDVEVTVTDSTGSELIRSTTLTDDQGYYQLAIPSETTVDAHQVHISANKDNFVNAEKRITLTDEQISLTSDVMLSQVESISITRENLNNIAIGASGEQTLKLTLLKSSSGKNRLVTGDVVAAADEETQLSLSIPVSGIADSVDVVNGELAYFDSSNAQDIQSFPGEFRGYGETENQGQGVSYNLDSQPNDEYRLISSTFSQIKLTDQTGSPLPLSEVQSASGDSPSFTFKVPQGSYATLERDFDLTIDGIQIPIYVYRSGKGWQYVGNGLLVDGNDTPISDDYINDDNTLNLADYQGLLYVVVEITDANEWVQWINLDWPIITDELETVEVCLTGNLRYGSDESFDGSLNIRLPDGGYDWFYVNNGEISYSTTLTTASLSKSQLLEGTNWTVDVYNRKTNQYEQITLPETLSESECGVIDYSLFDPYQCEVKGIVFDSDGTSPLAWRSVIINHNSGREYTYTDENGEYQNKIPCSDVTVTALDIEQSGSVTEESSPLTINITRENQPPQVALARSSRVPVKLDKTENIAWYVNDPENDEVTLDLSCQPTDSCTIDASDNSASLSFTQPGFYTVSLTATDENENSTEKSLRFEVIPEDNQAPKIQGFEFKEQFFDVNATIPLIVNETGVLSVIAIDRNGDTLSYAWSGILCSNSACQINDTLTQQATSEPLALTASVSDNEVTTVADVKLVINEDLPPTAQLSLDNNVVGEINEYNDQPIRVHLSAQDDYTPAEQLQVTWTLVNDNQTDVTNVLNLNPDTQMMSFTIAQGSLPIGDYQLSATIADTKLNGESEQVTVSKNLTVSEDLAPTIAITPSTTELHGTEQGANQGLTLTAVVADDNTPTNELNVTWATSPSVAFTTISNQISFDSSVLLPGTFEVTATVTDGVQQSTSTTYQVVVDEDLPPVIQSMTATPTTQVKTPQGLNSQAITINVTAQDDFSEELSFEWSVSPSISFETQGSQLFIAANTIEMGQYTVTVRVNDALNPASTESVNFSVTDQDGNIGIIIE</sequence>
<dbReference type="OrthoDB" id="5906485at2"/>
<organism evidence="2 3">
    <name type="scientific">Photobacterium sp. (strain ATCC 43367)</name>
    <dbReference type="NCBI Taxonomy" id="379097"/>
    <lineage>
        <taxon>Bacteria</taxon>
        <taxon>Pseudomonadati</taxon>
        <taxon>Pseudomonadota</taxon>
        <taxon>Gammaproteobacteria</taxon>
        <taxon>Vibrionales</taxon>
        <taxon>Vibrionaceae</taxon>
        <taxon>Vibrio</taxon>
        <taxon>Vibrio oreintalis group</taxon>
    </lineage>
</organism>
<feature type="region of interest" description="Disordered" evidence="1">
    <location>
        <begin position="23"/>
        <end position="42"/>
    </location>
</feature>
<dbReference type="Gene3D" id="2.60.40.10">
    <property type="entry name" value="Immunoglobulins"/>
    <property type="match status" value="1"/>
</dbReference>
<dbReference type="STRING" id="379097.SE23_01995"/>
<dbReference type="InterPro" id="IPR013783">
    <property type="entry name" value="Ig-like_fold"/>
</dbReference>
<dbReference type="Gene3D" id="2.60.40.1120">
    <property type="entry name" value="Carboxypeptidase-like, regulatory domain"/>
    <property type="match status" value="1"/>
</dbReference>
<dbReference type="SUPFAM" id="SSF49299">
    <property type="entry name" value="PKD domain"/>
    <property type="match status" value="1"/>
</dbReference>
<evidence type="ECO:0008006" key="4">
    <source>
        <dbReference type="Google" id="ProtNLM"/>
    </source>
</evidence>
<name>A0A0A5HY06_PHOS4</name>
<evidence type="ECO:0000313" key="3">
    <source>
        <dbReference type="Proteomes" id="UP000030451"/>
    </source>
</evidence>
<accession>A0A0A5HY06</accession>
<dbReference type="RefSeq" id="WP_038189850.1">
    <property type="nucleotide sequence ID" value="NZ_JRWP01000008.1"/>
</dbReference>